<accession>A0AAN6X1G2</accession>
<evidence type="ECO:0000256" key="2">
    <source>
        <dbReference type="ARBA" id="ARBA00023125"/>
    </source>
</evidence>
<dbReference type="GO" id="GO:0000976">
    <property type="term" value="F:transcription cis-regulatory region binding"/>
    <property type="evidence" value="ECO:0007669"/>
    <property type="project" value="TreeGrafter"/>
</dbReference>
<feature type="domain" description="HTH myb-type" evidence="6">
    <location>
        <begin position="635"/>
        <end position="688"/>
    </location>
</feature>
<evidence type="ECO:0008006" key="9">
    <source>
        <dbReference type="Google" id="ProtNLM"/>
    </source>
</evidence>
<feature type="compositionally biased region" description="Low complexity" evidence="4">
    <location>
        <begin position="1178"/>
        <end position="1196"/>
    </location>
</feature>
<dbReference type="SUPFAM" id="SSF46689">
    <property type="entry name" value="Homeodomain-like"/>
    <property type="match status" value="1"/>
</dbReference>
<evidence type="ECO:0000256" key="1">
    <source>
        <dbReference type="ARBA" id="ARBA00004123"/>
    </source>
</evidence>
<reference evidence="7" key="1">
    <citation type="journal article" date="2023" name="Mol. Phylogenet. Evol.">
        <title>Genome-scale phylogeny and comparative genomics of the fungal order Sordariales.</title>
        <authorList>
            <person name="Hensen N."/>
            <person name="Bonometti L."/>
            <person name="Westerberg I."/>
            <person name="Brannstrom I.O."/>
            <person name="Guillou S."/>
            <person name="Cros-Aarteil S."/>
            <person name="Calhoun S."/>
            <person name="Haridas S."/>
            <person name="Kuo A."/>
            <person name="Mondo S."/>
            <person name="Pangilinan J."/>
            <person name="Riley R."/>
            <person name="LaButti K."/>
            <person name="Andreopoulos B."/>
            <person name="Lipzen A."/>
            <person name="Chen C."/>
            <person name="Yan M."/>
            <person name="Daum C."/>
            <person name="Ng V."/>
            <person name="Clum A."/>
            <person name="Steindorff A."/>
            <person name="Ohm R.A."/>
            <person name="Martin F."/>
            <person name="Silar P."/>
            <person name="Natvig D.O."/>
            <person name="Lalanne C."/>
            <person name="Gautier V."/>
            <person name="Ament-Velasquez S.L."/>
            <person name="Kruys A."/>
            <person name="Hutchinson M.I."/>
            <person name="Powell A.J."/>
            <person name="Barry K."/>
            <person name="Miller A.N."/>
            <person name="Grigoriev I.V."/>
            <person name="Debuchy R."/>
            <person name="Gladieux P."/>
            <person name="Hiltunen Thoren M."/>
            <person name="Johannesson H."/>
        </authorList>
    </citation>
    <scope>NUCLEOTIDE SEQUENCE</scope>
    <source>
        <strain evidence="7">PSN309</strain>
    </source>
</reference>
<dbReference type="InterPro" id="IPR017930">
    <property type="entry name" value="Myb_dom"/>
</dbReference>
<feature type="compositionally biased region" description="Acidic residues" evidence="4">
    <location>
        <begin position="383"/>
        <end position="409"/>
    </location>
</feature>
<feature type="compositionally biased region" description="Pro residues" evidence="4">
    <location>
        <begin position="177"/>
        <end position="188"/>
    </location>
</feature>
<feature type="compositionally biased region" description="Acidic residues" evidence="4">
    <location>
        <begin position="316"/>
        <end position="337"/>
    </location>
</feature>
<dbReference type="Pfam" id="PF00249">
    <property type="entry name" value="Myb_DNA-binding"/>
    <property type="match status" value="1"/>
</dbReference>
<evidence type="ECO:0000313" key="7">
    <source>
        <dbReference type="EMBL" id="KAK4192318.1"/>
    </source>
</evidence>
<protein>
    <recommendedName>
        <fullName evidence="9">DNA-binding protein</fullName>
    </recommendedName>
</protein>
<dbReference type="Gene3D" id="1.10.10.60">
    <property type="entry name" value="Homeodomain-like"/>
    <property type="match status" value="2"/>
</dbReference>
<feature type="compositionally biased region" description="Low complexity" evidence="4">
    <location>
        <begin position="487"/>
        <end position="502"/>
    </location>
</feature>
<dbReference type="PANTHER" id="PTHR46380">
    <property type="entry name" value="CYCLIN-D-BINDING MYB-LIKE TRANSCRIPTION FACTOR 1"/>
    <property type="match status" value="1"/>
</dbReference>
<feature type="compositionally biased region" description="Acidic residues" evidence="4">
    <location>
        <begin position="1163"/>
        <end position="1176"/>
    </location>
</feature>
<dbReference type="CDD" id="cd00167">
    <property type="entry name" value="SANT"/>
    <property type="match status" value="2"/>
</dbReference>
<evidence type="ECO:0000313" key="8">
    <source>
        <dbReference type="Proteomes" id="UP001302126"/>
    </source>
</evidence>
<dbReference type="PANTHER" id="PTHR46380:SF2">
    <property type="entry name" value="CYCLIN-D-BINDING MYB-LIKE TRANSCRIPTION FACTOR 1"/>
    <property type="match status" value="1"/>
</dbReference>
<dbReference type="InterPro" id="IPR051651">
    <property type="entry name" value="DMTF1_DNA-bind_reg"/>
</dbReference>
<feature type="compositionally biased region" description="Basic and acidic residues" evidence="4">
    <location>
        <begin position="1020"/>
        <end position="1041"/>
    </location>
</feature>
<feature type="compositionally biased region" description="Polar residues" evidence="4">
    <location>
        <begin position="222"/>
        <end position="231"/>
    </location>
</feature>
<feature type="compositionally biased region" description="Pro residues" evidence="4">
    <location>
        <begin position="63"/>
        <end position="79"/>
    </location>
</feature>
<dbReference type="Proteomes" id="UP001302126">
    <property type="component" value="Unassembled WGS sequence"/>
</dbReference>
<feature type="compositionally biased region" description="Low complexity" evidence="4">
    <location>
        <begin position="338"/>
        <end position="349"/>
    </location>
</feature>
<name>A0AAN6X1G2_9PEZI</name>
<comment type="subcellular location">
    <subcellularLocation>
        <location evidence="1">Nucleus</location>
    </subcellularLocation>
</comment>
<dbReference type="InterPro" id="IPR009057">
    <property type="entry name" value="Homeodomain-like_sf"/>
</dbReference>
<dbReference type="InterPro" id="IPR001005">
    <property type="entry name" value="SANT/Myb"/>
</dbReference>
<feature type="compositionally biased region" description="Basic residues" evidence="4">
    <location>
        <begin position="974"/>
        <end position="989"/>
    </location>
</feature>
<dbReference type="EMBL" id="MU864355">
    <property type="protein sequence ID" value="KAK4192318.1"/>
    <property type="molecule type" value="Genomic_DNA"/>
</dbReference>
<feature type="domain" description="Myb-like" evidence="5">
    <location>
        <begin position="635"/>
        <end position="684"/>
    </location>
</feature>
<feature type="region of interest" description="Disordered" evidence="4">
    <location>
        <begin position="1"/>
        <end position="556"/>
    </location>
</feature>
<keyword evidence="2" id="KW-0238">DNA-binding</keyword>
<feature type="compositionally biased region" description="Basic and acidic residues" evidence="4">
    <location>
        <begin position="292"/>
        <end position="311"/>
    </location>
</feature>
<dbReference type="PROSITE" id="PS51294">
    <property type="entry name" value="HTH_MYB"/>
    <property type="match status" value="1"/>
</dbReference>
<dbReference type="SMART" id="SM00717">
    <property type="entry name" value="SANT"/>
    <property type="match status" value="2"/>
</dbReference>
<evidence type="ECO:0000256" key="4">
    <source>
        <dbReference type="SAM" id="MobiDB-lite"/>
    </source>
</evidence>
<gene>
    <name evidence="7" type="ORF">QBC35DRAFT_484914</name>
</gene>
<feature type="region of interest" description="Disordered" evidence="4">
    <location>
        <begin position="873"/>
        <end position="1229"/>
    </location>
</feature>
<keyword evidence="8" id="KW-1185">Reference proteome</keyword>
<feature type="compositionally biased region" description="Polar residues" evidence="4">
    <location>
        <begin position="15"/>
        <end position="26"/>
    </location>
</feature>
<feature type="compositionally biased region" description="Low complexity" evidence="4">
    <location>
        <begin position="1214"/>
        <end position="1229"/>
    </location>
</feature>
<keyword evidence="3" id="KW-0539">Nucleus</keyword>
<feature type="compositionally biased region" description="Basic residues" evidence="4">
    <location>
        <begin position="889"/>
        <end position="912"/>
    </location>
</feature>
<dbReference type="PROSITE" id="PS50090">
    <property type="entry name" value="MYB_LIKE"/>
    <property type="match status" value="2"/>
</dbReference>
<dbReference type="GO" id="GO:0003700">
    <property type="term" value="F:DNA-binding transcription factor activity"/>
    <property type="evidence" value="ECO:0007669"/>
    <property type="project" value="TreeGrafter"/>
</dbReference>
<evidence type="ECO:0000256" key="3">
    <source>
        <dbReference type="ARBA" id="ARBA00023242"/>
    </source>
</evidence>
<evidence type="ECO:0000259" key="6">
    <source>
        <dbReference type="PROSITE" id="PS51294"/>
    </source>
</evidence>
<feature type="compositionally biased region" description="Polar residues" evidence="4">
    <location>
        <begin position="1091"/>
        <end position="1106"/>
    </location>
</feature>
<dbReference type="AlphaFoldDB" id="A0AAN6X1G2"/>
<feature type="compositionally biased region" description="Polar residues" evidence="4">
    <location>
        <begin position="420"/>
        <end position="435"/>
    </location>
</feature>
<feature type="compositionally biased region" description="Polar residues" evidence="4">
    <location>
        <begin position="101"/>
        <end position="118"/>
    </location>
</feature>
<evidence type="ECO:0000259" key="5">
    <source>
        <dbReference type="PROSITE" id="PS50090"/>
    </source>
</evidence>
<feature type="compositionally biased region" description="Low complexity" evidence="4">
    <location>
        <begin position="513"/>
        <end position="532"/>
    </location>
</feature>
<dbReference type="GO" id="GO:0005634">
    <property type="term" value="C:nucleus"/>
    <property type="evidence" value="ECO:0007669"/>
    <property type="project" value="UniProtKB-SubCell"/>
</dbReference>
<organism evidence="7 8">
    <name type="scientific">Podospora australis</name>
    <dbReference type="NCBI Taxonomy" id="1536484"/>
    <lineage>
        <taxon>Eukaryota</taxon>
        <taxon>Fungi</taxon>
        <taxon>Dikarya</taxon>
        <taxon>Ascomycota</taxon>
        <taxon>Pezizomycotina</taxon>
        <taxon>Sordariomycetes</taxon>
        <taxon>Sordariomycetidae</taxon>
        <taxon>Sordariales</taxon>
        <taxon>Podosporaceae</taxon>
        <taxon>Podospora</taxon>
    </lineage>
</organism>
<feature type="domain" description="Myb-like" evidence="5">
    <location>
        <begin position="687"/>
        <end position="760"/>
    </location>
</feature>
<feature type="compositionally biased region" description="Basic and acidic residues" evidence="4">
    <location>
        <begin position="31"/>
        <end position="44"/>
    </location>
</feature>
<sequence length="1229" mass="136111">MGQEMSTENGDHRQAQQSDAGSSRRSYSPLPREDHPLNKSHPIDREDEEDDLPEAQRQQLPATQPPPRLEPFSSPPPPQKKTKRRRSARNSSAAGDDNDTDMFSSQPTLPMGSLSQPSAAPLKVKKGRRSRPSPTNEWEDSFVAPMPEERPKRKKIKRPSMGDSSQQLQVEVAQTPEPVPEQPAPEPQPAQAEEEDDNELLEGVNGLMKAEPPDDDDVVNGSRYSSFQPGRSESRALDYHSSQSPRVESHDSSVALGNHDDSNTKAPPPESDDEMDNNDNVKAPPPQASRASSHESDSESEHSVAETEPSIKPEPASDEDDRMDVDDVSDHDSDSEDSQSGSEEGSGSENNEEEESPELDTKQATGEATLKVGDEHAASGSEGEGEEDEEEEGDEEDEEEEGDEEEEEELPVKTEEESALASTVNSPSPSQTCSSDLEEEHDVLAEVAAEETSPQPSPSPSPKPPGSHLTTKRKTKVPFFAEDAGENAEAFAEPPPEEAAVTPRPPRRRKLPTARPTATAASSASKTPQAKALSVQQRKSPAKKQAASEDGESGQPQYRKGLLSVLEQQKVNTAIQNFRSEHGFTQQEVNAIIHENPQGGGQDKSLHRELWAQVAEQCPTRPRRKLMEWCRQRYHNFVARGTWTKEQDEELRELVDIHGTKWADIAALINRHRRDVRDRWRNYLVCRDNLKTDYWDDDEEERLTTVVHAAVERIKEELGKNGSHMSTQAAEELINWAKISEAMGHTRSRLQCVEKWKRLRAAEPIPDRDLIMTVLPDTSHWRVQKARKDLTLITPSDKYKLVKAIRDAAPERESEIKWKDIYENLFEKEFERQALVVVWGRLRQSVPEWEDKTTYECAEHICEMYEKEGVLATWPDEEEDAEVGGGAGSKKRKRKATPRPSAKKRRAPRVQKPKASSPTPKAAKASSRATSRRESKTPALAVDSDSEEDDIDPYAPPIDEDEEEEEAPTPKATKAAKKTSSRATSRRASKTPAVAVDSDSDSEDIDPDAPPIDEDDGEEEKEKKPKSEAEEATHENIEMENNKSPAAASESEAENEEEANASSSDSSSEDEPEQENSILHLAPQLDEPSILDQSVEGSPSVEAQTARTKKRREGTASAKGSPNGLKRPLPANSDDEVELPSQSQPNKRKKQSQMTPAPAAQEDNGDLSSDMEDMEDIPSTLPTMMPTPSNMMAASPGAKWSSAAGKSNNQRMYGRTTRSGRVSRSTRAY</sequence>
<feature type="compositionally biased region" description="Acidic residues" evidence="4">
    <location>
        <begin position="944"/>
        <end position="967"/>
    </location>
</feature>
<comment type="caution">
    <text evidence="7">The sequence shown here is derived from an EMBL/GenBank/DDBJ whole genome shotgun (WGS) entry which is preliminary data.</text>
</comment>
<proteinExistence type="predicted"/>
<feature type="compositionally biased region" description="Acidic residues" evidence="4">
    <location>
        <begin position="998"/>
        <end position="1019"/>
    </location>
</feature>
<reference evidence="7" key="2">
    <citation type="submission" date="2023-05" db="EMBL/GenBank/DDBJ databases">
        <authorList>
            <consortium name="Lawrence Berkeley National Laboratory"/>
            <person name="Steindorff A."/>
            <person name="Hensen N."/>
            <person name="Bonometti L."/>
            <person name="Westerberg I."/>
            <person name="Brannstrom I.O."/>
            <person name="Guillou S."/>
            <person name="Cros-Aarteil S."/>
            <person name="Calhoun S."/>
            <person name="Haridas S."/>
            <person name="Kuo A."/>
            <person name="Mondo S."/>
            <person name="Pangilinan J."/>
            <person name="Riley R."/>
            <person name="Labutti K."/>
            <person name="Andreopoulos B."/>
            <person name="Lipzen A."/>
            <person name="Chen C."/>
            <person name="Yanf M."/>
            <person name="Daum C."/>
            <person name="Ng V."/>
            <person name="Clum A."/>
            <person name="Ohm R."/>
            <person name="Martin F."/>
            <person name="Silar P."/>
            <person name="Natvig D."/>
            <person name="Lalanne C."/>
            <person name="Gautier V."/>
            <person name="Ament-Velasquez S.L."/>
            <person name="Kruys A."/>
            <person name="Hutchinson M.I."/>
            <person name="Powell A.J."/>
            <person name="Barry K."/>
            <person name="Miller A.N."/>
            <person name="Grigoriev I.V."/>
            <person name="Debuchy R."/>
            <person name="Gladieux P."/>
            <person name="Thoren M.H."/>
            <person name="Johannesson H."/>
        </authorList>
    </citation>
    <scope>NUCLEOTIDE SEQUENCE</scope>
    <source>
        <strain evidence="7">PSN309</strain>
    </source>
</reference>
<feature type="compositionally biased region" description="Low complexity" evidence="4">
    <location>
        <begin position="913"/>
        <end position="929"/>
    </location>
</feature>
<feature type="compositionally biased region" description="Pro residues" evidence="4">
    <location>
        <begin position="455"/>
        <end position="465"/>
    </location>
</feature>